<dbReference type="EMBL" id="JAUSTZ010000003">
    <property type="protein sequence ID" value="MDQ0225791.1"/>
    <property type="molecule type" value="Genomic_DNA"/>
</dbReference>
<comment type="caution">
    <text evidence="1">The sequence shown here is derived from an EMBL/GenBank/DDBJ whole genome shotgun (WGS) entry which is preliminary data.</text>
</comment>
<evidence type="ECO:0000313" key="1">
    <source>
        <dbReference type="EMBL" id="MDQ0225791.1"/>
    </source>
</evidence>
<reference evidence="1 2" key="1">
    <citation type="submission" date="2023-07" db="EMBL/GenBank/DDBJ databases">
        <title>Genomic Encyclopedia of Type Strains, Phase IV (KMG-IV): sequencing the most valuable type-strain genomes for metagenomic binning, comparative biology and taxonomic classification.</title>
        <authorList>
            <person name="Goeker M."/>
        </authorList>
    </citation>
    <scope>NUCLEOTIDE SEQUENCE [LARGE SCALE GENOMIC DNA]</scope>
    <source>
        <strain evidence="1 2">DSM 17723</strain>
    </source>
</reference>
<proteinExistence type="predicted"/>
<organism evidence="1 2">
    <name type="scientific">Metabacillus niabensis</name>
    <dbReference type="NCBI Taxonomy" id="324854"/>
    <lineage>
        <taxon>Bacteria</taxon>
        <taxon>Bacillati</taxon>
        <taxon>Bacillota</taxon>
        <taxon>Bacilli</taxon>
        <taxon>Bacillales</taxon>
        <taxon>Bacillaceae</taxon>
        <taxon>Metabacillus</taxon>
    </lineage>
</organism>
<evidence type="ECO:0000313" key="2">
    <source>
        <dbReference type="Proteomes" id="UP001232245"/>
    </source>
</evidence>
<gene>
    <name evidence="1" type="ORF">J2S02_002135</name>
</gene>
<dbReference type="Proteomes" id="UP001232245">
    <property type="component" value="Unassembled WGS sequence"/>
</dbReference>
<name>A0ABT9Z0L4_9BACI</name>
<protein>
    <recommendedName>
        <fullName evidence="3">DUF3806 domain-containing protein</fullName>
    </recommendedName>
</protein>
<dbReference type="RefSeq" id="WP_174880379.1">
    <property type="nucleotide sequence ID" value="NZ_CADEPK010000166.1"/>
</dbReference>
<evidence type="ECO:0008006" key="3">
    <source>
        <dbReference type="Google" id="ProtNLM"/>
    </source>
</evidence>
<accession>A0ABT9Z0L4</accession>
<sequence length="133" mass="15554">MNEEIEEYLQSMGKKAVEYANSFDVVFTYSEKDVKDLEAILDYYSNDLKNTKDKPSKKQIYSMSLIWGSYLGELIIKYINPKLSWVKEDVFGDGEIIHLQDGDTRIFPIDKVYKRLINGEEDSIISFYDVIKK</sequence>
<keyword evidence="2" id="KW-1185">Reference proteome</keyword>